<accession>A0A1Y6IXV6</accession>
<dbReference type="InterPro" id="IPR015797">
    <property type="entry name" value="NUDIX_hydrolase-like_dom_sf"/>
</dbReference>
<evidence type="ECO:0000256" key="6">
    <source>
        <dbReference type="ARBA" id="ARBA00022485"/>
    </source>
</evidence>
<keyword evidence="9 17" id="KW-0378">Hydrolase</keyword>
<dbReference type="GO" id="GO:0000701">
    <property type="term" value="F:purine-specific mismatch base pair DNA N-glycosylase activity"/>
    <property type="evidence" value="ECO:0007669"/>
    <property type="project" value="UniProtKB-EC"/>
</dbReference>
<evidence type="ECO:0000256" key="5">
    <source>
        <dbReference type="ARBA" id="ARBA00022023"/>
    </source>
</evidence>
<dbReference type="InterPro" id="IPR029119">
    <property type="entry name" value="MutY_C"/>
</dbReference>
<dbReference type="EMBL" id="JAWRCO010000001">
    <property type="protein sequence ID" value="MDW6001985.1"/>
    <property type="molecule type" value="Genomic_DNA"/>
</dbReference>
<dbReference type="SUPFAM" id="SSF48150">
    <property type="entry name" value="DNA-glycosylase"/>
    <property type="match status" value="1"/>
</dbReference>
<evidence type="ECO:0000256" key="9">
    <source>
        <dbReference type="ARBA" id="ARBA00022801"/>
    </source>
</evidence>
<dbReference type="InterPro" id="IPR044298">
    <property type="entry name" value="MIG/MutY"/>
</dbReference>
<dbReference type="Pfam" id="PF14815">
    <property type="entry name" value="NUDIX_4"/>
    <property type="match status" value="1"/>
</dbReference>
<proteinExistence type="inferred from homology"/>
<dbReference type="GO" id="GO:0034039">
    <property type="term" value="F:8-oxo-7,8-dihydroguanine DNA N-glycosylase activity"/>
    <property type="evidence" value="ECO:0007669"/>
    <property type="project" value="TreeGrafter"/>
</dbReference>
<dbReference type="InterPro" id="IPR004035">
    <property type="entry name" value="Endouclease-III_FeS-bd_BS"/>
</dbReference>
<dbReference type="RefSeq" id="WP_087482475.1">
    <property type="nucleotide sequence ID" value="NZ_AP024883.1"/>
</dbReference>
<reference evidence="16 19" key="2">
    <citation type="submission" date="2023-11" db="EMBL/GenBank/DDBJ databases">
        <title>Plant-associative lifestyle of Vibrio porteresiae and its evolutionary dynamics.</title>
        <authorList>
            <person name="Rameshkumar N."/>
            <person name="Kirti K."/>
        </authorList>
    </citation>
    <scope>NUCLEOTIDE SEQUENCE [LARGE SCALE GENOMIC DNA]</scope>
    <source>
        <strain evidence="16 19">MSSRF38</strain>
    </source>
</reference>
<name>A0A1Y6IXV6_9VIBR</name>
<dbReference type="Gene3D" id="3.90.79.10">
    <property type="entry name" value="Nucleoside Triphosphate Pyrophosphohydrolase"/>
    <property type="match status" value="1"/>
</dbReference>
<dbReference type="OrthoDB" id="9802365at2"/>
<dbReference type="GO" id="GO:0032357">
    <property type="term" value="F:oxidized purine DNA binding"/>
    <property type="evidence" value="ECO:0007669"/>
    <property type="project" value="TreeGrafter"/>
</dbReference>
<dbReference type="InterPro" id="IPR011257">
    <property type="entry name" value="DNA_glycosylase"/>
</dbReference>
<dbReference type="CDD" id="cd03431">
    <property type="entry name" value="NUDIX_DNA_Glycosylase_C-MutY"/>
    <property type="match status" value="1"/>
</dbReference>
<dbReference type="EMBL" id="FXXI01000010">
    <property type="protein sequence ID" value="SMS02468.1"/>
    <property type="molecule type" value="Genomic_DNA"/>
</dbReference>
<keyword evidence="8 14" id="KW-0227">DNA damage</keyword>
<dbReference type="Proteomes" id="UP001283366">
    <property type="component" value="Unassembled WGS sequence"/>
</dbReference>
<evidence type="ECO:0000256" key="13">
    <source>
        <dbReference type="ARBA" id="ARBA00023295"/>
    </source>
</evidence>
<dbReference type="GO" id="GO:0006298">
    <property type="term" value="P:mismatch repair"/>
    <property type="evidence" value="ECO:0007669"/>
    <property type="project" value="TreeGrafter"/>
</dbReference>
<protein>
    <recommendedName>
        <fullName evidence="5 14">Adenine DNA glycosylase</fullName>
        <ecNumber evidence="4 14">3.2.2.31</ecNumber>
    </recommendedName>
</protein>
<dbReference type="SMART" id="SM00478">
    <property type="entry name" value="ENDO3c"/>
    <property type="match status" value="1"/>
</dbReference>
<keyword evidence="7" id="KW-0479">Metal-binding</keyword>
<comment type="catalytic activity">
    <reaction evidence="1 14">
        <text>Hydrolyzes free adenine bases from 7,8-dihydro-8-oxoguanine:adenine mismatched double-stranded DNA, leaving an apurinic site.</text>
        <dbReference type="EC" id="3.2.2.31"/>
    </reaction>
</comment>
<dbReference type="PANTHER" id="PTHR42944">
    <property type="entry name" value="ADENINE DNA GLYCOSYLASE"/>
    <property type="match status" value="1"/>
</dbReference>
<keyword evidence="13 14" id="KW-0326">Glycosidase</keyword>
<dbReference type="FunFam" id="1.10.340.30:FF:000002">
    <property type="entry name" value="Adenine DNA glycosylase"/>
    <property type="match status" value="1"/>
</dbReference>
<keyword evidence="12" id="KW-0234">DNA repair</keyword>
<evidence type="ECO:0000256" key="12">
    <source>
        <dbReference type="ARBA" id="ARBA00023204"/>
    </source>
</evidence>
<dbReference type="SUPFAM" id="SSF55811">
    <property type="entry name" value="Nudix"/>
    <property type="match status" value="1"/>
</dbReference>
<dbReference type="InterPro" id="IPR005760">
    <property type="entry name" value="A/G_AdeGlyc_MutY"/>
</dbReference>
<evidence type="ECO:0000259" key="15">
    <source>
        <dbReference type="SMART" id="SM00478"/>
    </source>
</evidence>
<evidence type="ECO:0000256" key="3">
    <source>
        <dbReference type="ARBA" id="ARBA00008343"/>
    </source>
</evidence>
<dbReference type="GO" id="GO:0035485">
    <property type="term" value="F:adenine/guanine mispair binding"/>
    <property type="evidence" value="ECO:0007669"/>
    <property type="project" value="TreeGrafter"/>
</dbReference>
<dbReference type="EC" id="3.2.2.31" evidence="4 14"/>
<dbReference type="GO" id="GO:0006284">
    <property type="term" value="P:base-excision repair"/>
    <property type="evidence" value="ECO:0007669"/>
    <property type="project" value="UniProtKB-UniRule"/>
</dbReference>
<dbReference type="InterPro" id="IPR000445">
    <property type="entry name" value="HhH_motif"/>
</dbReference>
<organism evidence="17 18">
    <name type="scientific">Vibrio mangrovi</name>
    <dbReference type="NCBI Taxonomy" id="474394"/>
    <lineage>
        <taxon>Bacteria</taxon>
        <taxon>Pseudomonadati</taxon>
        <taxon>Pseudomonadota</taxon>
        <taxon>Gammaproteobacteria</taxon>
        <taxon>Vibrionales</taxon>
        <taxon>Vibrionaceae</taxon>
        <taxon>Vibrio</taxon>
    </lineage>
</organism>
<evidence type="ECO:0000313" key="16">
    <source>
        <dbReference type="EMBL" id="MDW6001985.1"/>
    </source>
</evidence>
<comment type="function">
    <text evidence="2">Adenine glycosylase active on G-A mispairs. MutY also corrects error-prone DNA synthesis past GO lesions which are due to the oxidatively damaged form of guanine: 7,8-dihydro-8-oxoguanine (8-oxo-dGTP).</text>
</comment>
<dbReference type="PROSITE" id="PS01155">
    <property type="entry name" value="ENDONUCLEASE_III_2"/>
    <property type="match status" value="1"/>
</dbReference>
<keyword evidence="6" id="KW-0004">4Fe-4S</keyword>
<keyword evidence="10 14" id="KW-0408">Iron</keyword>
<keyword evidence="11" id="KW-0411">Iron-sulfur</keyword>
<keyword evidence="19" id="KW-1185">Reference proteome</keyword>
<evidence type="ECO:0000256" key="14">
    <source>
        <dbReference type="RuleBase" id="RU365096"/>
    </source>
</evidence>
<dbReference type="InterPro" id="IPR004036">
    <property type="entry name" value="Endonuclease-III-like_CS2"/>
</dbReference>
<comment type="similarity">
    <text evidence="3 14">Belongs to the Nth/MutY family.</text>
</comment>
<evidence type="ECO:0000256" key="7">
    <source>
        <dbReference type="ARBA" id="ARBA00022723"/>
    </source>
</evidence>
<dbReference type="NCBIfam" id="TIGR01084">
    <property type="entry name" value="mutY"/>
    <property type="match status" value="1"/>
</dbReference>
<evidence type="ECO:0000256" key="4">
    <source>
        <dbReference type="ARBA" id="ARBA00012045"/>
    </source>
</evidence>
<dbReference type="Gene3D" id="1.10.1670.10">
    <property type="entry name" value="Helix-hairpin-Helix base-excision DNA repair enzymes (C-terminal)"/>
    <property type="match status" value="1"/>
</dbReference>
<evidence type="ECO:0000313" key="17">
    <source>
        <dbReference type="EMBL" id="SMS02468.1"/>
    </source>
</evidence>
<reference evidence="17 18" key="1">
    <citation type="submission" date="2017-05" db="EMBL/GenBank/DDBJ databases">
        <authorList>
            <person name="Song R."/>
            <person name="Chenine A.L."/>
            <person name="Ruprecht R.M."/>
        </authorList>
    </citation>
    <scope>NUCLEOTIDE SEQUENCE [LARGE SCALE GENOMIC DNA]</scope>
    <source>
        <strain evidence="17 18">CECT 7927</strain>
    </source>
</reference>
<evidence type="ECO:0000256" key="8">
    <source>
        <dbReference type="ARBA" id="ARBA00022763"/>
    </source>
</evidence>
<dbReference type="AlphaFoldDB" id="A0A1Y6IXV6"/>
<dbReference type="CDD" id="cd00056">
    <property type="entry name" value="ENDO3c"/>
    <property type="match status" value="1"/>
</dbReference>
<feature type="domain" description="HhH-GPD" evidence="15">
    <location>
        <begin position="43"/>
        <end position="194"/>
    </location>
</feature>
<dbReference type="InterPro" id="IPR023170">
    <property type="entry name" value="HhH_base_excis_C"/>
</dbReference>
<evidence type="ECO:0000256" key="2">
    <source>
        <dbReference type="ARBA" id="ARBA00002933"/>
    </source>
</evidence>
<dbReference type="Gene3D" id="1.10.340.30">
    <property type="entry name" value="Hypothetical protein, domain 2"/>
    <property type="match status" value="1"/>
</dbReference>
<sequence>MQYPILPQQFHKRLINWQQSHGRHDLPWQQEPTPYRVLVSEIMLQQTQVATVIPYFNNWMQHFPTVEILAQASEDEVMQHWQGLGYYSRARNLRKAARFIMEHHHGKFPESLEELLAIPGVGRYTAGAITSFAYNRYGPIVDGNVKRLFCRFFAIDGIPGTTQVDKQLWQLAETFTPETNNRSFAQGLLDIGAMVCKPKNPACEQCCFRAECLALKQSRVQDLPTPKPKKVIPTKAGQFLWIESENKILLEKRAEDGIWGSLWCLPQIHLQPEQLGEHVQLKGSFRHTFTHYKLNANVWTIERLGEMEPRHQWIEKSEIFNLGLPTPIKKFLTRHLESR</sequence>
<dbReference type="Pfam" id="PF00633">
    <property type="entry name" value="HHH"/>
    <property type="match status" value="1"/>
</dbReference>
<evidence type="ECO:0000256" key="10">
    <source>
        <dbReference type="ARBA" id="ARBA00023004"/>
    </source>
</evidence>
<dbReference type="Pfam" id="PF00730">
    <property type="entry name" value="HhH-GPD"/>
    <property type="match status" value="1"/>
</dbReference>
<comment type="cofactor">
    <cofactor evidence="14">
        <name>[4Fe-4S] cluster</name>
        <dbReference type="ChEBI" id="CHEBI:49883"/>
    </cofactor>
    <text evidence="14">Binds 1 [4Fe-4S] cluster.</text>
</comment>
<evidence type="ECO:0000313" key="18">
    <source>
        <dbReference type="Proteomes" id="UP000196125"/>
    </source>
</evidence>
<gene>
    <name evidence="17" type="primary">mutY</name>
    <name evidence="16" type="ORF">SBX37_03615</name>
    <name evidence="17" type="ORF">VIM7927_03801</name>
</gene>
<dbReference type="PANTHER" id="PTHR42944:SF1">
    <property type="entry name" value="ADENINE DNA GLYCOSYLASE"/>
    <property type="match status" value="1"/>
</dbReference>
<evidence type="ECO:0000256" key="11">
    <source>
        <dbReference type="ARBA" id="ARBA00023014"/>
    </source>
</evidence>
<evidence type="ECO:0000313" key="19">
    <source>
        <dbReference type="Proteomes" id="UP001283366"/>
    </source>
</evidence>
<dbReference type="GO" id="GO:0046872">
    <property type="term" value="F:metal ion binding"/>
    <property type="evidence" value="ECO:0007669"/>
    <property type="project" value="UniProtKB-UniRule"/>
</dbReference>
<dbReference type="GO" id="GO:0051539">
    <property type="term" value="F:4 iron, 4 sulfur cluster binding"/>
    <property type="evidence" value="ECO:0007669"/>
    <property type="project" value="UniProtKB-UniRule"/>
</dbReference>
<dbReference type="InterPro" id="IPR003265">
    <property type="entry name" value="HhH-GPD_domain"/>
</dbReference>
<dbReference type="Proteomes" id="UP000196125">
    <property type="component" value="Unassembled WGS sequence"/>
</dbReference>
<dbReference type="PROSITE" id="PS00764">
    <property type="entry name" value="ENDONUCLEASE_III_1"/>
    <property type="match status" value="1"/>
</dbReference>
<evidence type="ECO:0000256" key="1">
    <source>
        <dbReference type="ARBA" id="ARBA00000843"/>
    </source>
</evidence>